<keyword evidence="2" id="KW-1185">Reference proteome</keyword>
<organism evidence="1 2">
    <name type="scientific">Pseudalkalibacillus berkeleyi</name>
    <dbReference type="NCBI Taxonomy" id="1069813"/>
    <lineage>
        <taxon>Bacteria</taxon>
        <taxon>Bacillati</taxon>
        <taxon>Bacillota</taxon>
        <taxon>Bacilli</taxon>
        <taxon>Bacillales</taxon>
        <taxon>Fictibacillaceae</taxon>
        <taxon>Pseudalkalibacillus</taxon>
    </lineage>
</organism>
<evidence type="ECO:0000313" key="1">
    <source>
        <dbReference type="EMBL" id="MCF6136451.1"/>
    </source>
</evidence>
<comment type="caution">
    <text evidence="1">The sequence shown here is derived from an EMBL/GenBank/DDBJ whole genome shotgun (WGS) entry which is preliminary data.</text>
</comment>
<proteinExistence type="predicted"/>
<name>A0ABS9GXI6_9BACL</name>
<dbReference type="RefSeq" id="WP_236331184.1">
    <property type="nucleotide sequence ID" value="NZ_JAKIJS010000001.1"/>
</dbReference>
<reference evidence="1 2" key="1">
    <citation type="submission" date="2022-01" db="EMBL/GenBank/DDBJ databases">
        <title>Alkalihalobacillus sp. EGI L200015, a novel bacterium isolated from a salt lake sediment.</title>
        <authorList>
            <person name="Gao L."/>
            <person name="Fang B.-Z."/>
            <person name="Li W.-J."/>
        </authorList>
    </citation>
    <scope>NUCLEOTIDE SEQUENCE [LARGE SCALE GENOMIC DNA]</scope>
    <source>
        <strain evidence="1 2">KCTC 12718</strain>
    </source>
</reference>
<evidence type="ECO:0000313" key="2">
    <source>
        <dbReference type="Proteomes" id="UP001649381"/>
    </source>
</evidence>
<protein>
    <submittedName>
        <fullName evidence="1">Uncharacterized protein</fullName>
    </submittedName>
</protein>
<dbReference type="Proteomes" id="UP001649381">
    <property type="component" value="Unassembled WGS sequence"/>
</dbReference>
<gene>
    <name evidence="1" type="ORF">L2716_01830</name>
</gene>
<accession>A0ABS9GXI6</accession>
<dbReference type="EMBL" id="JAKIJS010000001">
    <property type="protein sequence ID" value="MCF6136451.1"/>
    <property type="molecule type" value="Genomic_DNA"/>
</dbReference>
<sequence>MSEKKVSLTPDVFKVNENGEVVISDSQLVDQIEKATDEMAAGEQGIKVSVSVSV</sequence>